<evidence type="ECO:0000256" key="3">
    <source>
        <dbReference type="ARBA" id="ARBA00022763"/>
    </source>
</evidence>
<keyword evidence="3" id="KW-0227">DNA damage</keyword>
<dbReference type="InterPro" id="IPR018326">
    <property type="entry name" value="Rad4_beta-hairpin_dom1"/>
</dbReference>
<protein>
    <recommendedName>
        <fullName evidence="11">Rad4 beta-hairpin domain-containing protein</fullName>
    </recommendedName>
</protein>
<proteinExistence type="inferred from homology"/>
<dbReference type="EMBL" id="JAIHNG010000041">
    <property type="protein sequence ID" value="KAI5966010.1"/>
    <property type="molecule type" value="Genomic_DNA"/>
</dbReference>
<dbReference type="Pfam" id="PF10403">
    <property type="entry name" value="BHD_1"/>
    <property type="match status" value="1"/>
</dbReference>
<evidence type="ECO:0000256" key="5">
    <source>
        <dbReference type="ARBA" id="ARBA00023242"/>
    </source>
</evidence>
<organism evidence="9 10">
    <name type="scientific">Candida theae</name>
    <dbReference type="NCBI Taxonomy" id="1198502"/>
    <lineage>
        <taxon>Eukaryota</taxon>
        <taxon>Fungi</taxon>
        <taxon>Dikarya</taxon>
        <taxon>Ascomycota</taxon>
        <taxon>Saccharomycotina</taxon>
        <taxon>Pichiomycetes</taxon>
        <taxon>Debaryomycetaceae</taxon>
        <taxon>Candida/Lodderomyces clade</taxon>
        <taxon>Candida</taxon>
    </lineage>
</organism>
<dbReference type="GO" id="GO:0005737">
    <property type="term" value="C:cytoplasm"/>
    <property type="evidence" value="ECO:0007669"/>
    <property type="project" value="TreeGrafter"/>
</dbReference>
<dbReference type="CDD" id="cd09271">
    <property type="entry name" value="RNase_H2-C"/>
    <property type="match status" value="1"/>
</dbReference>
<dbReference type="Gene3D" id="3.30.70.2460">
    <property type="entry name" value="Rad4, beta-hairpin domain BHD3"/>
    <property type="match status" value="1"/>
</dbReference>
<keyword evidence="5" id="KW-0539">Nucleus</keyword>
<dbReference type="GeneID" id="76148742"/>
<dbReference type="Pfam" id="PF10404">
    <property type="entry name" value="BHD_2"/>
    <property type="match status" value="1"/>
</dbReference>
<dbReference type="GO" id="GO:0003697">
    <property type="term" value="F:single-stranded DNA binding"/>
    <property type="evidence" value="ECO:0007669"/>
    <property type="project" value="TreeGrafter"/>
</dbReference>
<comment type="caution">
    <text evidence="9">The sequence shown here is derived from an EMBL/GenBank/DDBJ whole genome shotgun (WGS) entry which is preliminary data.</text>
</comment>
<dbReference type="GO" id="GO:0000111">
    <property type="term" value="C:nucleotide-excision repair factor 2 complex"/>
    <property type="evidence" value="ECO:0007669"/>
    <property type="project" value="TreeGrafter"/>
</dbReference>
<reference evidence="9 10" key="1">
    <citation type="journal article" date="2022" name="DNA Res.">
        <title>Genome analysis of five recently described species of the CUG-Ser clade uncovers Candida theae as a new hybrid lineage with pathogenic potential in the Candida parapsilosis species complex.</title>
        <authorList>
            <person name="Mixao V."/>
            <person name="Del Olmo V."/>
            <person name="Hegedusova E."/>
            <person name="Saus E."/>
            <person name="Pryszcz L."/>
            <person name="Cillingova A."/>
            <person name="Nosek J."/>
            <person name="Gabaldon T."/>
        </authorList>
    </citation>
    <scope>NUCLEOTIDE SEQUENCE [LARGE SCALE GENOMIC DNA]</scope>
    <source>
        <strain evidence="9 10">CBS 12239</strain>
    </source>
</reference>
<feature type="domain" description="Rad4 beta-hairpin" evidence="7">
    <location>
        <begin position="550"/>
        <end position="615"/>
    </location>
</feature>
<dbReference type="SMART" id="SM01030">
    <property type="entry name" value="BHD_1"/>
    <property type="match status" value="1"/>
</dbReference>
<dbReference type="SUPFAM" id="SSF54001">
    <property type="entry name" value="Cysteine proteinases"/>
    <property type="match status" value="1"/>
</dbReference>
<dbReference type="GO" id="GO:0071942">
    <property type="term" value="C:XPC complex"/>
    <property type="evidence" value="ECO:0007669"/>
    <property type="project" value="TreeGrafter"/>
</dbReference>
<dbReference type="PANTHER" id="PTHR12135:SF2">
    <property type="entry name" value="DNA REPAIR PROTEIN RAD34"/>
    <property type="match status" value="1"/>
</dbReference>
<keyword evidence="10" id="KW-1185">Reference proteome</keyword>
<evidence type="ECO:0000313" key="9">
    <source>
        <dbReference type="EMBL" id="KAI5966010.1"/>
    </source>
</evidence>
<dbReference type="SMART" id="SM01032">
    <property type="entry name" value="BHD_3"/>
    <property type="match status" value="1"/>
</dbReference>
<dbReference type="InterPro" id="IPR004583">
    <property type="entry name" value="DNA_repair_Rad4"/>
</dbReference>
<dbReference type="GO" id="GO:0032299">
    <property type="term" value="C:ribonuclease H2 complex"/>
    <property type="evidence" value="ECO:0007669"/>
    <property type="project" value="InterPro"/>
</dbReference>
<keyword evidence="4" id="KW-0234">DNA repair</keyword>
<dbReference type="Pfam" id="PF03835">
    <property type="entry name" value="Rad4"/>
    <property type="match status" value="1"/>
</dbReference>
<dbReference type="Gene3D" id="2.40.128.680">
    <property type="match status" value="1"/>
</dbReference>
<feature type="domain" description="Rad4 beta-hairpin" evidence="8">
    <location>
        <begin position="622"/>
        <end position="692"/>
    </location>
</feature>
<dbReference type="InterPro" id="IPR036985">
    <property type="entry name" value="Transglutaminase-like_sf"/>
</dbReference>
<evidence type="ECO:0008006" key="11">
    <source>
        <dbReference type="Google" id="ProtNLM"/>
    </source>
</evidence>
<evidence type="ECO:0000256" key="4">
    <source>
        <dbReference type="ARBA" id="ARBA00023204"/>
    </source>
</evidence>
<dbReference type="InterPro" id="IPR013924">
    <property type="entry name" value="RNase_H2_suC"/>
</dbReference>
<evidence type="ECO:0000256" key="1">
    <source>
        <dbReference type="ARBA" id="ARBA00004123"/>
    </source>
</evidence>
<dbReference type="GO" id="GO:0006298">
    <property type="term" value="P:mismatch repair"/>
    <property type="evidence" value="ECO:0007669"/>
    <property type="project" value="TreeGrafter"/>
</dbReference>
<dbReference type="SMART" id="SM01031">
    <property type="entry name" value="BHD_2"/>
    <property type="match status" value="1"/>
</dbReference>
<accession>A0AAD5BIM4</accession>
<dbReference type="Pfam" id="PF10405">
    <property type="entry name" value="BHD_3"/>
    <property type="match status" value="1"/>
</dbReference>
<dbReference type="Gene3D" id="3.90.260.10">
    <property type="entry name" value="Transglutaminase-like"/>
    <property type="match status" value="1"/>
</dbReference>
<evidence type="ECO:0000259" key="8">
    <source>
        <dbReference type="SMART" id="SM01032"/>
    </source>
</evidence>
<evidence type="ECO:0000313" key="10">
    <source>
        <dbReference type="Proteomes" id="UP001204833"/>
    </source>
</evidence>
<dbReference type="InterPro" id="IPR018328">
    <property type="entry name" value="Rad4_beta-hairpin_dom3"/>
</dbReference>
<dbReference type="InterPro" id="IPR018327">
    <property type="entry name" value="BHD_2"/>
</dbReference>
<comment type="similarity">
    <text evidence="2">Belongs to the XPC family.</text>
</comment>
<comment type="subcellular location">
    <subcellularLocation>
        <location evidence="1">Nucleus</location>
    </subcellularLocation>
</comment>
<dbReference type="RefSeq" id="XP_051610804.1">
    <property type="nucleotide sequence ID" value="XM_051755177.1"/>
</dbReference>
<dbReference type="InterPro" id="IPR038765">
    <property type="entry name" value="Papain-like_cys_pep_sf"/>
</dbReference>
<feature type="domain" description="Rad4 beta-hairpin" evidence="6">
    <location>
        <begin position="494"/>
        <end position="548"/>
    </location>
</feature>
<dbReference type="Pfam" id="PF08615">
    <property type="entry name" value="RNase_H2_suC"/>
    <property type="match status" value="1"/>
</dbReference>
<gene>
    <name evidence="9" type="ORF">KGF57_000683</name>
</gene>
<dbReference type="InterPro" id="IPR018325">
    <property type="entry name" value="Rad4/PNGase_transGLS-fold"/>
</dbReference>
<evidence type="ECO:0000256" key="2">
    <source>
        <dbReference type="ARBA" id="ARBA00009525"/>
    </source>
</evidence>
<dbReference type="InterPro" id="IPR042488">
    <property type="entry name" value="Rad4_BHD3_sf"/>
</dbReference>
<dbReference type="PANTHER" id="PTHR12135">
    <property type="entry name" value="DNA REPAIR PROTEIN XP-C / RAD4"/>
    <property type="match status" value="1"/>
</dbReference>
<sequence length="698" mass="79899">MSIISCAEKIPEVEASLLPMHLQYSGPANTSEYFTPSKTTEKQNDGSEVTTAYFRGCRLVAKEVDLKKSDVKGYLVNKNEALQREVNEEDGTEIIKTVKNYCAVASFDKLTFDDEGANEPPLKKSKCTGELDLDSDSDFEDVPLQLVNHQPPTPFEDAASEFNIAIGDVNDVQKEKLRQRIEEKQKRISSQYLGIVAYTLHAWTRNKILSDRRVLKALKKLVPDSFSKQYKKFKKNPTDEHLVYLIKYLIKWFRKNFKHDSNGLRVLGYLPKKFKSADNYFPNNSKPVSGVKELLLVIKKFQHNRDVGAQIFTALLRSLGLEARLLFSLPVLSTKKSARLQPRLDHKILSINKDNDLLYPYFWTELVNPMNTSEIFVIETQCFLEEEKRLVRLKRNSSSVQKSYTSIYFPVQDQFCQMSMHYVLGFSNSNLVVDVSSRYMSDVSYRWFNRLDLRTESGRSALLLQSIIRILNSRKQYTAEDNLELDTLRVIAMGNFSIPKTLSAMKRSPNFTTKSTLRYNEVIDAKATPIAKSFNGKKCKVFFKNSLIVGKSEQQWKFCGRSVKPKELGKPIKIVKANPRTLHRRRMFNMNDTSDPELNNLPLYSFSQTCPYIRPKVINGVLPRNKYGNIELFRPSMVPEDCVWLKMTDVELALSKSKVEYVPVVVGFAFKGGSAYPVKSGVVVAIKQSKPYAHGEHF</sequence>
<evidence type="ECO:0000259" key="7">
    <source>
        <dbReference type="SMART" id="SM01031"/>
    </source>
</evidence>
<evidence type="ECO:0000259" key="6">
    <source>
        <dbReference type="SMART" id="SM01030"/>
    </source>
</evidence>
<dbReference type="GO" id="GO:0006401">
    <property type="term" value="P:RNA catabolic process"/>
    <property type="evidence" value="ECO:0007669"/>
    <property type="project" value="InterPro"/>
</dbReference>
<dbReference type="GO" id="GO:0003684">
    <property type="term" value="F:damaged DNA binding"/>
    <property type="evidence" value="ECO:0007669"/>
    <property type="project" value="InterPro"/>
</dbReference>
<dbReference type="Proteomes" id="UP001204833">
    <property type="component" value="Unassembled WGS sequence"/>
</dbReference>
<name>A0AAD5BIM4_9ASCO</name>
<dbReference type="AlphaFoldDB" id="A0AAD5BIM4"/>
<dbReference type="GO" id="GO:0006289">
    <property type="term" value="P:nucleotide-excision repair"/>
    <property type="evidence" value="ECO:0007669"/>
    <property type="project" value="InterPro"/>
</dbReference>